<evidence type="ECO:0000259" key="10">
    <source>
        <dbReference type="Pfam" id="PF01694"/>
    </source>
</evidence>
<protein>
    <recommendedName>
        <fullName evidence="4">rhomboid protease</fullName>
        <ecNumber evidence="4">3.4.21.105</ecNumber>
    </recommendedName>
</protein>
<dbReference type="FunCoup" id="A0A1V9XWM8">
    <property type="interactions" value="2037"/>
</dbReference>
<name>A0A1V9XWM8_9ACAR</name>
<evidence type="ECO:0000256" key="5">
    <source>
        <dbReference type="ARBA" id="ARBA00022692"/>
    </source>
</evidence>
<dbReference type="GO" id="GO:0004252">
    <property type="term" value="F:serine-type endopeptidase activity"/>
    <property type="evidence" value="ECO:0007669"/>
    <property type="project" value="InterPro"/>
</dbReference>
<dbReference type="PANTHER" id="PTHR43731">
    <property type="entry name" value="RHOMBOID PROTEASE"/>
    <property type="match status" value="1"/>
</dbReference>
<dbReference type="Pfam" id="PF01694">
    <property type="entry name" value="Rhomboid"/>
    <property type="match status" value="1"/>
</dbReference>
<feature type="transmembrane region" description="Helical" evidence="9">
    <location>
        <begin position="290"/>
        <end position="310"/>
    </location>
</feature>
<evidence type="ECO:0000313" key="12">
    <source>
        <dbReference type="Proteomes" id="UP000192247"/>
    </source>
</evidence>
<evidence type="ECO:0000313" key="11">
    <source>
        <dbReference type="EMBL" id="OQR77879.1"/>
    </source>
</evidence>
<comment type="similarity">
    <text evidence="3">Belongs to the peptidase S54 family.</text>
</comment>
<keyword evidence="7 9" id="KW-1133">Transmembrane helix</keyword>
<keyword evidence="6" id="KW-0378">Hydrolase</keyword>
<dbReference type="PANTHER" id="PTHR43731:SF14">
    <property type="entry name" value="PRESENILIN-ASSOCIATED RHOMBOID-LIKE PROTEIN, MITOCHONDRIAL"/>
    <property type="match status" value="1"/>
</dbReference>
<comment type="catalytic activity">
    <reaction evidence="1">
        <text>Cleaves type-1 transmembrane domains using a catalytic dyad composed of serine and histidine that are contributed by different transmembrane domains.</text>
        <dbReference type="EC" id="3.4.21.105"/>
    </reaction>
</comment>
<dbReference type="Gene3D" id="1.20.1540.10">
    <property type="entry name" value="Rhomboid-like"/>
    <property type="match status" value="1"/>
</dbReference>
<keyword evidence="12" id="KW-1185">Reference proteome</keyword>
<feature type="transmembrane region" description="Helical" evidence="9">
    <location>
        <begin position="255"/>
        <end position="278"/>
    </location>
</feature>
<dbReference type="FunFam" id="1.20.1540.10:FF:000012">
    <property type="entry name" value="Rhomboid family protein"/>
    <property type="match status" value="1"/>
</dbReference>
<evidence type="ECO:0000256" key="4">
    <source>
        <dbReference type="ARBA" id="ARBA00013039"/>
    </source>
</evidence>
<dbReference type="GO" id="GO:0016020">
    <property type="term" value="C:membrane"/>
    <property type="evidence" value="ECO:0007669"/>
    <property type="project" value="UniProtKB-SubCell"/>
</dbReference>
<feature type="transmembrane region" description="Helical" evidence="9">
    <location>
        <begin position="58"/>
        <end position="78"/>
    </location>
</feature>
<keyword evidence="5 9" id="KW-0812">Transmembrane</keyword>
<evidence type="ECO:0000256" key="6">
    <source>
        <dbReference type="ARBA" id="ARBA00022801"/>
    </source>
</evidence>
<reference evidence="11 12" key="1">
    <citation type="journal article" date="2017" name="Gigascience">
        <title>Draft genome of the honey bee ectoparasitic mite, Tropilaelaps mercedesae, is shaped by the parasitic life history.</title>
        <authorList>
            <person name="Dong X."/>
            <person name="Armstrong S.D."/>
            <person name="Xia D."/>
            <person name="Makepeace B.L."/>
            <person name="Darby A.C."/>
            <person name="Kadowaki T."/>
        </authorList>
    </citation>
    <scope>NUCLEOTIDE SEQUENCE [LARGE SCALE GENOMIC DNA]</scope>
    <source>
        <strain evidence="11">Wuxi-XJTLU</strain>
    </source>
</reference>
<proteinExistence type="inferred from homology"/>
<comment type="subcellular location">
    <subcellularLocation>
        <location evidence="2">Membrane</location>
        <topology evidence="2">Multi-pass membrane protein</topology>
    </subcellularLocation>
</comment>
<sequence>MWRSSLQLVTKRLIQRREFKVRRHTVVPHQSPSGVSSQGSLQTVSELPPENGYHIGKAVAFTVGATCTFYTGAAIWVYERYAALHYQAQTPRLIWPPSRANVSRKAGSIRQQINEWWRHQSPGHRTFYGIFALNTVVLALWHIPRFGRVMSRYFCHSATSSNVLPMILSTFSHSSPVHFMCNMYVLYSFSDSVISLIGQEQFVATYLSAGVISSLASQFHQVARRMTFSSLGASGAIMGIVGLVCSAVPDARLSIVFLPMLTFTAGNAIKALLVFDAAGIALRWRLFDHAAHIGGLLFGIGFAMGGHAVAAQYQKSVFEKWRQIRSQ</sequence>
<dbReference type="InParanoid" id="A0A1V9XWM8"/>
<dbReference type="OrthoDB" id="10260614at2759"/>
<evidence type="ECO:0000256" key="9">
    <source>
        <dbReference type="SAM" id="Phobius"/>
    </source>
</evidence>
<dbReference type="InterPro" id="IPR035952">
    <property type="entry name" value="Rhomboid-like_sf"/>
</dbReference>
<evidence type="ECO:0000256" key="3">
    <source>
        <dbReference type="ARBA" id="ARBA00009045"/>
    </source>
</evidence>
<dbReference type="SUPFAM" id="SSF144091">
    <property type="entry name" value="Rhomboid-like"/>
    <property type="match status" value="1"/>
</dbReference>
<dbReference type="Proteomes" id="UP000192247">
    <property type="component" value="Unassembled WGS sequence"/>
</dbReference>
<organism evidence="11 12">
    <name type="scientific">Tropilaelaps mercedesae</name>
    <dbReference type="NCBI Taxonomy" id="418985"/>
    <lineage>
        <taxon>Eukaryota</taxon>
        <taxon>Metazoa</taxon>
        <taxon>Ecdysozoa</taxon>
        <taxon>Arthropoda</taxon>
        <taxon>Chelicerata</taxon>
        <taxon>Arachnida</taxon>
        <taxon>Acari</taxon>
        <taxon>Parasitiformes</taxon>
        <taxon>Mesostigmata</taxon>
        <taxon>Gamasina</taxon>
        <taxon>Dermanyssoidea</taxon>
        <taxon>Laelapidae</taxon>
        <taxon>Tropilaelaps</taxon>
    </lineage>
</organism>
<dbReference type="STRING" id="418985.A0A1V9XWM8"/>
<feature type="transmembrane region" description="Helical" evidence="9">
    <location>
        <begin position="228"/>
        <end position="249"/>
    </location>
</feature>
<dbReference type="InterPro" id="IPR050925">
    <property type="entry name" value="Rhomboid_protease_S54"/>
</dbReference>
<evidence type="ECO:0000256" key="2">
    <source>
        <dbReference type="ARBA" id="ARBA00004141"/>
    </source>
</evidence>
<dbReference type="AlphaFoldDB" id="A0A1V9XWM8"/>
<dbReference type="GO" id="GO:0006465">
    <property type="term" value="P:signal peptide processing"/>
    <property type="evidence" value="ECO:0007669"/>
    <property type="project" value="TreeGrafter"/>
</dbReference>
<gene>
    <name evidence="11" type="ORF">BIW11_06780</name>
</gene>
<evidence type="ECO:0000256" key="1">
    <source>
        <dbReference type="ARBA" id="ARBA00000156"/>
    </source>
</evidence>
<dbReference type="InterPro" id="IPR022764">
    <property type="entry name" value="Peptidase_S54_rhomboid_dom"/>
</dbReference>
<evidence type="ECO:0000256" key="7">
    <source>
        <dbReference type="ARBA" id="ARBA00022989"/>
    </source>
</evidence>
<feature type="domain" description="Peptidase S54 rhomboid" evidence="10">
    <location>
        <begin position="163"/>
        <end position="304"/>
    </location>
</feature>
<dbReference type="EMBL" id="MNPL01002939">
    <property type="protein sequence ID" value="OQR77879.1"/>
    <property type="molecule type" value="Genomic_DNA"/>
</dbReference>
<accession>A0A1V9XWM8</accession>
<comment type="caution">
    <text evidence="11">The sequence shown here is derived from an EMBL/GenBank/DDBJ whole genome shotgun (WGS) entry which is preliminary data.</text>
</comment>
<keyword evidence="8 9" id="KW-0472">Membrane</keyword>
<evidence type="ECO:0000256" key="8">
    <source>
        <dbReference type="ARBA" id="ARBA00023136"/>
    </source>
</evidence>
<dbReference type="EC" id="3.4.21.105" evidence="4"/>
<feature type="transmembrane region" description="Helical" evidence="9">
    <location>
        <begin position="126"/>
        <end position="143"/>
    </location>
</feature>